<accession>A0AAD3HCK3</accession>
<feature type="compositionally biased region" description="Polar residues" evidence="1">
    <location>
        <begin position="100"/>
        <end position="109"/>
    </location>
</feature>
<organism evidence="2 3">
    <name type="scientific">Chaetoceros tenuissimus</name>
    <dbReference type="NCBI Taxonomy" id="426638"/>
    <lineage>
        <taxon>Eukaryota</taxon>
        <taxon>Sar</taxon>
        <taxon>Stramenopiles</taxon>
        <taxon>Ochrophyta</taxon>
        <taxon>Bacillariophyta</taxon>
        <taxon>Coscinodiscophyceae</taxon>
        <taxon>Chaetocerotophycidae</taxon>
        <taxon>Chaetocerotales</taxon>
        <taxon>Chaetocerotaceae</taxon>
        <taxon>Chaetoceros</taxon>
    </lineage>
</organism>
<name>A0AAD3HCK3_9STRA</name>
<gene>
    <name evidence="2" type="ORF">CTEN210_15338</name>
</gene>
<dbReference type="EMBL" id="BLLK01000062">
    <property type="protein sequence ID" value="GFH58862.1"/>
    <property type="molecule type" value="Genomic_DNA"/>
</dbReference>
<evidence type="ECO:0000256" key="1">
    <source>
        <dbReference type="SAM" id="MobiDB-lite"/>
    </source>
</evidence>
<keyword evidence="3" id="KW-1185">Reference proteome</keyword>
<evidence type="ECO:0000313" key="3">
    <source>
        <dbReference type="Proteomes" id="UP001054902"/>
    </source>
</evidence>
<feature type="region of interest" description="Disordered" evidence="1">
    <location>
        <begin position="95"/>
        <end position="120"/>
    </location>
</feature>
<dbReference type="AlphaFoldDB" id="A0AAD3HCK3"/>
<comment type="caution">
    <text evidence="2">The sequence shown here is derived from an EMBL/GenBank/DDBJ whole genome shotgun (WGS) entry which is preliminary data.</text>
</comment>
<feature type="region of interest" description="Disordered" evidence="1">
    <location>
        <begin position="44"/>
        <end position="63"/>
    </location>
</feature>
<proteinExistence type="predicted"/>
<evidence type="ECO:0000313" key="2">
    <source>
        <dbReference type="EMBL" id="GFH58862.1"/>
    </source>
</evidence>
<sequence length="264" mass="29287">MSEADETGSVVSTASSIHDTIVSETERKHNRLKQIRERRKLAKINAQCKKSSKGQSKEGNGVAGGIMSVRTLNESLHGGSLPDMRKLRRKITIKVKTLDNHSANGQTRSTEGDSSEHSSVMDQSIAEISTISNLSNATSVTGLDTIGISFADVQIREYQLVPGSNPSVSSGPPVELGWAHTPHTSISVDHWEMIRDGNRRLQAQMKIPPDVRRSLLLHHGNAQRQIRDATRDAAVTRKQRLSTMEKLHREKSFSFKKMFKKDKS</sequence>
<protein>
    <submittedName>
        <fullName evidence="2">Uncharacterized protein</fullName>
    </submittedName>
</protein>
<reference evidence="2 3" key="1">
    <citation type="journal article" date="2021" name="Sci. Rep.">
        <title>The genome of the diatom Chaetoceros tenuissimus carries an ancient integrated fragment of an extant virus.</title>
        <authorList>
            <person name="Hongo Y."/>
            <person name="Kimura K."/>
            <person name="Takaki Y."/>
            <person name="Yoshida Y."/>
            <person name="Baba S."/>
            <person name="Kobayashi G."/>
            <person name="Nagasaki K."/>
            <person name="Hano T."/>
            <person name="Tomaru Y."/>
        </authorList>
    </citation>
    <scope>NUCLEOTIDE SEQUENCE [LARGE SCALE GENOMIC DNA]</scope>
    <source>
        <strain evidence="2 3">NIES-3715</strain>
    </source>
</reference>
<dbReference type="Proteomes" id="UP001054902">
    <property type="component" value="Unassembled WGS sequence"/>
</dbReference>